<evidence type="ECO:0000313" key="3">
    <source>
        <dbReference type="EMBL" id="EZP83748.1"/>
    </source>
</evidence>
<evidence type="ECO:0000259" key="2">
    <source>
        <dbReference type="Pfam" id="PF01266"/>
    </source>
</evidence>
<evidence type="ECO:0000256" key="1">
    <source>
        <dbReference type="ARBA" id="ARBA00023002"/>
    </source>
</evidence>
<evidence type="ECO:0000313" key="4">
    <source>
        <dbReference type="Proteomes" id="UP000024329"/>
    </source>
</evidence>
<dbReference type="STRING" id="158500.BES08_08245"/>
<organism evidence="3 4">
    <name type="scientific">Novosphingobium resinovorum</name>
    <dbReference type="NCBI Taxonomy" id="158500"/>
    <lineage>
        <taxon>Bacteria</taxon>
        <taxon>Pseudomonadati</taxon>
        <taxon>Pseudomonadota</taxon>
        <taxon>Alphaproteobacteria</taxon>
        <taxon>Sphingomonadales</taxon>
        <taxon>Sphingomonadaceae</taxon>
        <taxon>Novosphingobium</taxon>
    </lineage>
</organism>
<keyword evidence="1" id="KW-0560">Oxidoreductase</keyword>
<dbReference type="InterPro" id="IPR036188">
    <property type="entry name" value="FAD/NAD-bd_sf"/>
</dbReference>
<dbReference type="Pfam" id="PF01266">
    <property type="entry name" value="DAO"/>
    <property type="match status" value="1"/>
</dbReference>
<dbReference type="Gene3D" id="3.50.50.60">
    <property type="entry name" value="FAD/NAD(P)-binding domain"/>
    <property type="match status" value="1"/>
</dbReference>
<comment type="caution">
    <text evidence="3">The sequence shown here is derived from an EMBL/GenBank/DDBJ whole genome shotgun (WGS) entry which is preliminary data.</text>
</comment>
<dbReference type="GO" id="GO:0016491">
    <property type="term" value="F:oxidoreductase activity"/>
    <property type="evidence" value="ECO:0007669"/>
    <property type="project" value="UniProtKB-KW"/>
</dbReference>
<dbReference type="PANTHER" id="PTHR13847:SF287">
    <property type="entry name" value="FAD-DEPENDENT OXIDOREDUCTASE DOMAIN-CONTAINING PROTEIN 1"/>
    <property type="match status" value="1"/>
</dbReference>
<dbReference type="Proteomes" id="UP000024329">
    <property type="component" value="Unassembled WGS sequence"/>
</dbReference>
<proteinExistence type="predicted"/>
<dbReference type="eggNOG" id="COG0665">
    <property type="taxonomic scope" value="Bacteria"/>
</dbReference>
<reference evidence="3 4" key="1">
    <citation type="submission" date="2014-03" db="EMBL/GenBank/DDBJ databases">
        <title>Whole genome sequence of Novosphingobium resinovorum KF1.</title>
        <authorList>
            <person name="Gan H.M."/>
            <person name="Gan H.Y."/>
            <person name="Chew T.H."/>
            <person name="Savka M.A."/>
        </authorList>
    </citation>
    <scope>NUCLEOTIDE SEQUENCE [LARGE SCALE GENOMIC DNA]</scope>
    <source>
        <strain evidence="3 4">KF1</strain>
    </source>
</reference>
<dbReference type="Gene3D" id="3.30.9.10">
    <property type="entry name" value="D-Amino Acid Oxidase, subunit A, domain 2"/>
    <property type="match status" value="1"/>
</dbReference>
<protein>
    <submittedName>
        <fullName evidence="3">Glycine oxidase</fullName>
    </submittedName>
</protein>
<dbReference type="EMBL" id="JFYZ01000002">
    <property type="protein sequence ID" value="EZP83748.1"/>
    <property type="molecule type" value="Genomic_DNA"/>
</dbReference>
<dbReference type="SUPFAM" id="SSF51905">
    <property type="entry name" value="FAD/NAD(P)-binding domain"/>
    <property type="match status" value="1"/>
</dbReference>
<accession>A0A031K406</accession>
<sequence>MEAAFDIVVVGAGMAGASLAAAIGTRARVLMLEAEERPGYHATGRSAAFWTESYGGPGVQPLTTASGPTLRDLGVLTPRGALTLGRAGQEREVELFAERYRAAGVEVHLLSRAEIVARVPGLRSEWICGALEPSTCDIDVASLHQHYLAAARRAGVELWCRAGLTAAQRNADGWALTLADGRQVQAGVLVNAAGAWADGVARLAGISPIGIAPYRRTIAQVAVAADVPDDLPLVLDVAETFYFKPESGRLWLSPHDETPSAPCDAAPEEIDVALAVDRFEHVVDWAVERVEHRWAGLRSFAPDRLPVYGFAPGDGAFFWFAGQGGFGIQTAPAAADLGARLLMGEAPGEVDPAPFAPGRFG</sequence>
<dbReference type="PATRIC" id="fig|158500.4.peg.958"/>
<name>A0A031K406_9SPHN</name>
<dbReference type="AlphaFoldDB" id="A0A031K406"/>
<dbReference type="PANTHER" id="PTHR13847">
    <property type="entry name" value="SARCOSINE DEHYDROGENASE-RELATED"/>
    <property type="match status" value="1"/>
</dbReference>
<gene>
    <name evidence="3" type="ORF">BV97_00936</name>
</gene>
<dbReference type="InterPro" id="IPR006076">
    <property type="entry name" value="FAD-dep_OxRdtase"/>
</dbReference>
<feature type="domain" description="FAD dependent oxidoreductase" evidence="2">
    <location>
        <begin position="6"/>
        <end position="340"/>
    </location>
</feature>
<dbReference type="GO" id="GO:0005737">
    <property type="term" value="C:cytoplasm"/>
    <property type="evidence" value="ECO:0007669"/>
    <property type="project" value="TreeGrafter"/>
</dbReference>
<dbReference type="RefSeq" id="WP_036523720.1">
    <property type="nucleotide sequence ID" value="NZ_JFYZ01000002.1"/>
</dbReference>